<dbReference type="Proteomes" id="UP000011293">
    <property type="component" value="Segment"/>
</dbReference>
<proteinExistence type="predicted"/>
<protein>
    <submittedName>
        <fullName evidence="1">Uncharacterized protein</fullName>
    </submittedName>
</protein>
<evidence type="ECO:0000313" key="1">
    <source>
        <dbReference type="EMBL" id="QXM18126.1"/>
    </source>
</evidence>
<name>A0A8F5PP50_9CAUD</name>
<sequence>MLDRLLLSTLTNWRLTMKLNLKVGERVRNIRVGSARAGWQGAVIVVTEEEYEVRWDCGEKQAYLRRFSHKNLERTHVASKCTCVHDELCDRCARQVSKALTFMERYGAGHKTLAEAAWNVLTIERSNGRKVLKRERRNVITGQTQAEMQAQYGPAKGGIIFNTRTLGRSTGQAFRILGEAMCNPGIAIRYEDVDHAISEGTSNRVVLNRHFEQVLRDTIGERKGFTFERGHVTFNPIVTEETYVTQ</sequence>
<dbReference type="EMBL" id="GU595417">
    <property type="protein sequence ID" value="QXM18126.1"/>
    <property type="molecule type" value="Genomic_DNA"/>
</dbReference>
<reference evidence="1" key="1">
    <citation type="submission" date="2021-07" db="EMBL/GenBank/DDBJ databases">
        <title>New enterobacteriophages and their use to control Salmonella enterica.</title>
        <authorList>
            <person name="Spricigo D.A."/>
            <person name="Bardina C."/>
            <person name="Cortes M.P."/>
            <person name="Llagostera M."/>
        </authorList>
    </citation>
    <scope>NUCLEOTIDE SEQUENCE</scope>
</reference>
<organism evidence="1 2">
    <name type="scientific">Escherichia phage UAB_Phi78</name>
    <dbReference type="NCBI Taxonomy" id="979726"/>
    <lineage>
        <taxon>Viruses</taxon>
        <taxon>Duplodnaviria</taxon>
        <taxon>Heunggongvirae</taxon>
        <taxon>Uroviricota</taxon>
        <taxon>Caudoviricetes</taxon>
        <taxon>Autographivirales</taxon>
        <taxon>Autosignataviridae</taxon>
        <taxon>Molineuxvirinae</taxon>
        <taxon>Zindervirus</taxon>
        <taxon>Zindervirus UAB78</taxon>
    </lineage>
</organism>
<accession>A0A8F5PP50</accession>
<gene>
    <name evidence="1" type="ORF">UAB78_016</name>
</gene>
<keyword evidence="2" id="KW-1185">Reference proteome</keyword>
<evidence type="ECO:0000313" key="2">
    <source>
        <dbReference type="Proteomes" id="UP000011293"/>
    </source>
</evidence>